<dbReference type="AlphaFoldDB" id="A0A6B3R094"/>
<dbReference type="PROSITE" id="PS50995">
    <property type="entry name" value="HTH_MARR_2"/>
    <property type="match status" value="1"/>
</dbReference>
<accession>A0A6B3R094</accession>
<gene>
    <name evidence="2" type="ORF">G3567_04795</name>
</gene>
<evidence type="ECO:0000313" key="2">
    <source>
        <dbReference type="EMBL" id="NEV93468.1"/>
    </source>
</evidence>
<dbReference type="PRINTS" id="PR00598">
    <property type="entry name" value="HTHMARR"/>
</dbReference>
<dbReference type="SMART" id="SM00347">
    <property type="entry name" value="HTH_MARR"/>
    <property type="match status" value="1"/>
</dbReference>
<reference evidence="2 3" key="1">
    <citation type="submission" date="2020-02" db="EMBL/GenBank/DDBJ databases">
        <title>Flavobacteriaceae Psychroflexus bacterium YR1-1, complete genome.</title>
        <authorList>
            <person name="Li Y."/>
            <person name="Wu S."/>
        </authorList>
    </citation>
    <scope>NUCLEOTIDE SEQUENCE [LARGE SCALE GENOMIC DNA]</scope>
    <source>
        <strain evidence="2 3">YR1-1</strain>
    </source>
</reference>
<dbReference type="Pfam" id="PF01047">
    <property type="entry name" value="MarR"/>
    <property type="match status" value="1"/>
</dbReference>
<dbReference type="SUPFAM" id="SSF46785">
    <property type="entry name" value="Winged helix' DNA-binding domain"/>
    <property type="match status" value="1"/>
</dbReference>
<sequence length="154" mass="17933">MIIEKELKISKPLPECKRALLNLLYTGNWITDEITSVLKPFDITTQQFNVLRILKGKKGEPCSLQTIQERMINKMSNTTRLVDKLIRKNYVERELCESNRRKVDITITEEGIKMLDLINTAVDEAETKMTDRLSPADLKELNRLLHKLRTGQYE</sequence>
<dbReference type="InterPro" id="IPR036390">
    <property type="entry name" value="WH_DNA-bd_sf"/>
</dbReference>
<dbReference type="GO" id="GO:0006950">
    <property type="term" value="P:response to stress"/>
    <property type="evidence" value="ECO:0007669"/>
    <property type="project" value="TreeGrafter"/>
</dbReference>
<name>A0A6B3R094_9FLAO</name>
<dbReference type="InterPro" id="IPR039422">
    <property type="entry name" value="MarR/SlyA-like"/>
</dbReference>
<dbReference type="PANTHER" id="PTHR33164:SF43">
    <property type="entry name" value="HTH-TYPE TRANSCRIPTIONAL REPRESSOR YETL"/>
    <property type="match status" value="1"/>
</dbReference>
<dbReference type="GO" id="GO:0003700">
    <property type="term" value="F:DNA-binding transcription factor activity"/>
    <property type="evidence" value="ECO:0007669"/>
    <property type="project" value="InterPro"/>
</dbReference>
<comment type="caution">
    <text evidence="2">The sequence shown here is derived from an EMBL/GenBank/DDBJ whole genome shotgun (WGS) entry which is preliminary data.</text>
</comment>
<dbReference type="RefSeq" id="WP_164004180.1">
    <property type="nucleotide sequence ID" value="NZ_JAAIKD010000002.1"/>
</dbReference>
<dbReference type="InterPro" id="IPR000835">
    <property type="entry name" value="HTH_MarR-typ"/>
</dbReference>
<dbReference type="Proteomes" id="UP000478505">
    <property type="component" value="Unassembled WGS sequence"/>
</dbReference>
<dbReference type="Gene3D" id="1.10.10.10">
    <property type="entry name" value="Winged helix-like DNA-binding domain superfamily/Winged helix DNA-binding domain"/>
    <property type="match status" value="1"/>
</dbReference>
<feature type="domain" description="HTH marR-type" evidence="1">
    <location>
        <begin position="6"/>
        <end position="150"/>
    </location>
</feature>
<dbReference type="PANTHER" id="PTHR33164">
    <property type="entry name" value="TRANSCRIPTIONAL REGULATOR, MARR FAMILY"/>
    <property type="match status" value="1"/>
</dbReference>
<keyword evidence="3" id="KW-1185">Reference proteome</keyword>
<evidence type="ECO:0000313" key="3">
    <source>
        <dbReference type="Proteomes" id="UP000478505"/>
    </source>
</evidence>
<proteinExistence type="predicted"/>
<dbReference type="InterPro" id="IPR036388">
    <property type="entry name" value="WH-like_DNA-bd_sf"/>
</dbReference>
<organism evidence="2 3">
    <name type="scientific">Psychroflexus aurantiacus</name>
    <dbReference type="NCBI Taxonomy" id="2709310"/>
    <lineage>
        <taxon>Bacteria</taxon>
        <taxon>Pseudomonadati</taxon>
        <taxon>Bacteroidota</taxon>
        <taxon>Flavobacteriia</taxon>
        <taxon>Flavobacteriales</taxon>
        <taxon>Flavobacteriaceae</taxon>
        <taxon>Psychroflexus</taxon>
    </lineage>
</organism>
<protein>
    <submittedName>
        <fullName evidence="2">MarR family transcriptional regulator</fullName>
    </submittedName>
</protein>
<evidence type="ECO:0000259" key="1">
    <source>
        <dbReference type="PROSITE" id="PS50995"/>
    </source>
</evidence>
<dbReference type="EMBL" id="JAAIKD010000002">
    <property type="protein sequence ID" value="NEV93468.1"/>
    <property type="molecule type" value="Genomic_DNA"/>
</dbReference>